<keyword evidence="8" id="KW-0460">Magnesium</keyword>
<keyword evidence="10" id="KW-0406">Ion transport</keyword>
<evidence type="ECO:0000256" key="12">
    <source>
        <dbReference type="ARBA" id="ARBA00034269"/>
    </source>
</evidence>
<name>A0A317DZP0_9PROT</name>
<dbReference type="SUPFAM" id="SSF143865">
    <property type="entry name" value="CorA soluble domain-like"/>
    <property type="match status" value="1"/>
</dbReference>
<dbReference type="GO" id="GO:0015095">
    <property type="term" value="F:magnesium ion transmembrane transporter activity"/>
    <property type="evidence" value="ECO:0007669"/>
    <property type="project" value="TreeGrafter"/>
</dbReference>
<protein>
    <recommendedName>
        <fullName evidence="3">Magnesium transport protein CorA</fullName>
    </recommendedName>
</protein>
<dbReference type="AlphaFoldDB" id="A0A317DZP0"/>
<comment type="catalytic activity">
    <reaction evidence="12">
        <text>Mg(2+)(in) = Mg(2+)(out)</text>
        <dbReference type="Rhea" id="RHEA:29827"/>
        <dbReference type="ChEBI" id="CHEBI:18420"/>
    </reaction>
</comment>
<dbReference type="InterPro" id="IPR050829">
    <property type="entry name" value="CorA_MIT"/>
</dbReference>
<evidence type="ECO:0000256" key="3">
    <source>
        <dbReference type="ARBA" id="ARBA00019439"/>
    </source>
</evidence>
<evidence type="ECO:0000256" key="1">
    <source>
        <dbReference type="ARBA" id="ARBA00004429"/>
    </source>
</evidence>
<evidence type="ECO:0000256" key="13">
    <source>
        <dbReference type="SAM" id="Phobius"/>
    </source>
</evidence>
<keyword evidence="9 13" id="KW-1133">Transmembrane helix</keyword>
<dbReference type="InterPro" id="IPR045861">
    <property type="entry name" value="CorA_cytoplasmic_dom"/>
</dbReference>
<gene>
    <name evidence="14" type="ORF">DKG74_15975</name>
</gene>
<accession>A0A317DZP0</accession>
<dbReference type="Gene3D" id="1.20.58.340">
    <property type="entry name" value="Magnesium transport protein CorA, transmembrane region"/>
    <property type="match status" value="2"/>
</dbReference>
<dbReference type="CDD" id="cd12837">
    <property type="entry name" value="EcCorA-like_u1"/>
    <property type="match status" value="1"/>
</dbReference>
<organism evidence="14 15">
    <name type="scientific">Zavarzinia aquatilis</name>
    <dbReference type="NCBI Taxonomy" id="2211142"/>
    <lineage>
        <taxon>Bacteria</taxon>
        <taxon>Pseudomonadati</taxon>
        <taxon>Pseudomonadota</taxon>
        <taxon>Alphaproteobacteria</taxon>
        <taxon>Rhodospirillales</taxon>
        <taxon>Zavarziniaceae</taxon>
        <taxon>Zavarzinia</taxon>
    </lineage>
</organism>
<keyword evidence="11 13" id="KW-0472">Membrane</keyword>
<evidence type="ECO:0000256" key="8">
    <source>
        <dbReference type="ARBA" id="ARBA00022842"/>
    </source>
</evidence>
<evidence type="ECO:0000256" key="11">
    <source>
        <dbReference type="ARBA" id="ARBA00023136"/>
    </source>
</evidence>
<feature type="transmembrane region" description="Helical" evidence="13">
    <location>
        <begin position="297"/>
        <end position="317"/>
    </location>
</feature>
<evidence type="ECO:0000313" key="15">
    <source>
        <dbReference type="Proteomes" id="UP000245461"/>
    </source>
</evidence>
<dbReference type="GO" id="GO:0005886">
    <property type="term" value="C:plasma membrane"/>
    <property type="evidence" value="ECO:0007669"/>
    <property type="project" value="UniProtKB-SubCell"/>
</dbReference>
<dbReference type="OrthoDB" id="9803416at2"/>
<keyword evidence="4" id="KW-0813">Transport</keyword>
<evidence type="ECO:0000256" key="2">
    <source>
        <dbReference type="ARBA" id="ARBA00009765"/>
    </source>
</evidence>
<keyword evidence="15" id="KW-1185">Reference proteome</keyword>
<dbReference type="EMBL" id="QGLE01000010">
    <property type="protein sequence ID" value="PWR20179.1"/>
    <property type="molecule type" value="Genomic_DNA"/>
</dbReference>
<evidence type="ECO:0000256" key="5">
    <source>
        <dbReference type="ARBA" id="ARBA00022475"/>
    </source>
</evidence>
<dbReference type="Proteomes" id="UP000245461">
    <property type="component" value="Unassembled WGS sequence"/>
</dbReference>
<proteinExistence type="inferred from homology"/>
<dbReference type="GO" id="GO:0015099">
    <property type="term" value="F:nickel cation transmembrane transporter activity"/>
    <property type="evidence" value="ECO:0007669"/>
    <property type="project" value="TreeGrafter"/>
</dbReference>
<dbReference type="Pfam" id="PF01544">
    <property type="entry name" value="CorA"/>
    <property type="match status" value="1"/>
</dbReference>
<dbReference type="PANTHER" id="PTHR47685">
    <property type="entry name" value="MAGNESIUM TRANSPORT PROTEIN CORA"/>
    <property type="match status" value="1"/>
</dbReference>
<feature type="transmembrane region" description="Helical" evidence="13">
    <location>
        <begin position="262"/>
        <end position="285"/>
    </location>
</feature>
<dbReference type="InterPro" id="IPR045863">
    <property type="entry name" value="CorA_TM1_TM2"/>
</dbReference>
<dbReference type="FunFam" id="1.20.58.340:FF:000001">
    <property type="entry name" value="Magnesium transport protein CorA"/>
    <property type="match status" value="1"/>
</dbReference>
<dbReference type="InterPro" id="IPR002523">
    <property type="entry name" value="MgTranspt_CorA/ZnTranspt_ZntB"/>
</dbReference>
<keyword evidence="6" id="KW-0997">Cell inner membrane</keyword>
<comment type="similarity">
    <text evidence="2">Belongs to the CorA metal ion transporter (MIT) (TC 1.A.35) family.</text>
</comment>
<keyword evidence="7 13" id="KW-0812">Transmembrane</keyword>
<keyword evidence="5" id="KW-1003">Cell membrane</keyword>
<evidence type="ECO:0000256" key="6">
    <source>
        <dbReference type="ARBA" id="ARBA00022519"/>
    </source>
</evidence>
<sequence>MVTLYHILDGKLVRTPWLLGSALPERLVWADIMEPSTDEEHSLEALLGLDLPTRAEMREIEVSSRLYEVDGARFMTATVVSKADTPLAEAGAITFVMANHVLVSLRYSDPLAFTIFAARALKLPGQCESGETALAGLIEAIIDRAADVLENVATEMDTLSRNVFRSKINDGDSVDLEEALRSLGRFDDLTGKVRESLASIERVVSFLTQVLAPEVKKDYRARLKTMARDIRSIAEHASALAQKVNFLLDATLGMINIEQTRVIKILSVGATVFLPPTLMASIYGMNFEVMPELHWDFGYPMAIVLMIVSAVLPYFYFKRKGWL</sequence>
<dbReference type="PANTHER" id="PTHR47685:SF1">
    <property type="entry name" value="MAGNESIUM TRANSPORT PROTEIN CORA"/>
    <property type="match status" value="1"/>
</dbReference>
<evidence type="ECO:0000313" key="14">
    <source>
        <dbReference type="EMBL" id="PWR20179.1"/>
    </source>
</evidence>
<evidence type="ECO:0000256" key="9">
    <source>
        <dbReference type="ARBA" id="ARBA00022989"/>
    </source>
</evidence>
<evidence type="ECO:0000256" key="4">
    <source>
        <dbReference type="ARBA" id="ARBA00022448"/>
    </source>
</evidence>
<evidence type="ECO:0000256" key="10">
    <source>
        <dbReference type="ARBA" id="ARBA00023065"/>
    </source>
</evidence>
<reference evidence="14 15" key="1">
    <citation type="submission" date="2018-05" db="EMBL/GenBank/DDBJ databases">
        <title>Zavarzinia sp. HR-AS.</title>
        <authorList>
            <person name="Lee Y."/>
            <person name="Jeon C.O."/>
        </authorList>
    </citation>
    <scope>NUCLEOTIDE SEQUENCE [LARGE SCALE GENOMIC DNA]</scope>
    <source>
        <strain evidence="14 15">HR-AS</strain>
    </source>
</reference>
<comment type="subcellular location">
    <subcellularLocation>
        <location evidence="1">Cell inner membrane</location>
        <topology evidence="1">Multi-pass membrane protein</topology>
    </subcellularLocation>
</comment>
<comment type="caution">
    <text evidence="14">The sequence shown here is derived from an EMBL/GenBank/DDBJ whole genome shotgun (WGS) entry which is preliminary data.</text>
</comment>
<dbReference type="GO" id="GO:0015087">
    <property type="term" value="F:cobalt ion transmembrane transporter activity"/>
    <property type="evidence" value="ECO:0007669"/>
    <property type="project" value="TreeGrafter"/>
</dbReference>
<dbReference type="SUPFAM" id="SSF144083">
    <property type="entry name" value="Magnesium transport protein CorA, transmembrane region"/>
    <property type="match status" value="1"/>
</dbReference>
<evidence type="ECO:0000256" key="7">
    <source>
        <dbReference type="ARBA" id="ARBA00022692"/>
    </source>
</evidence>